<organism evidence="10 12">
    <name type="scientific">Mucilaginibacter litoreus</name>
    <dbReference type="NCBI Taxonomy" id="1048221"/>
    <lineage>
        <taxon>Bacteria</taxon>
        <taxon>Pseudomonadati</taxon>
        <taxon>Bacteroidota</taxon>
        <taxon>Sphingobacteriia</taxon>
        <taxon>Sphingobacteriales</taxon>
        <taxon>Sphingobacteriaceae</taxon>
        <taxon>Mucilaginibacter</taxon>
    </lineage>
</organism>
<gene>
    <name evidence="10" type="ORF">ACFQZX_01800</name>
    <name evidence="11" type="ORF">ACFQZX_02445</name>
</gene>
<dbReference type="InterPro" id="IPR003594">
    <property type="entry name" value="HATPase_dom"/>
</dbReference>
<dbReference type="Gene3D" id="1.10.287.130">
    <property type="match status" value="1"/>
</dbReference>
<dbReference type="PROSITE" id="PS50109">
    <property type="entry name" value="HIS_KIN"/>
    <property type="match status" value="1"/>
</dbReference>
<dbReference type="SUPFAM" id="SSF47384">
    <property type="entry name" value="Homodimeric domain of signal transducing histidine kinase"/>
    <property type="match status" value="1"/>
</dbReference>
<dbReference type="CDD" id="cd00082">
    <property type="entry name" value="HisKA"/>
    <property type="match status" value="1"/>
</dbReference>
<dbReference type="InterPro" id="IPR005467">
    <property type="entry name" value="His_kinase_dom"/>
</dbReference>
<feature type="domain" description="Histidine kinase" evidence="9">
    <location>
        <begin position="216"/>
        <end position="416"/>
    </location>
</feature>
<comment type="catalytic activity">
    <reaction evidence="1">
        <text>ATP + protein L-histidine = ADP + protein N-phospho-L-histidine.</text>
        <dbReference type="EC" id="2.7.13.3"/>
    </reaction>
</comment>
<dbReference type="InterPro" id="IPR003661">
    <property type="entry name" value="HisK_dim/P_dom"/>
</dbReference>
<keyword evidence="6 10" id="KW-0418">Kinase</keyword>
<dbReference type="Pfam" id="PF02518">
    <property type="entry name" value="HATPase_c"/>
    <property type="match status" value="1"/>
</dbReference>
<evidence type="ECO:0000313" key="12">
    <source>
        <dbReference type="Proteomes" id="UP001597010"/>
    </source>
</evidence>
<dbReference type="EC" id="2.7.13.3" evidence="2"/>
<dbReference type="SMART" id="SM00388">
    <property type="entry name" value="HisKA"/>
    <property type="match status" value="1"/>
</dbReference>
<evidence type="ECO:0000256" key="2">
    <source>
        <dbReference type="ARBA" id="ARBA00012438"/>
    </source>
</evidence>
<dbReference type="InterPro" id="IPR036890">
    <property type="entry name" value="HATPase_C_sf"/>
</dbReference>
<reference evidence="12" key="2">
    <citation type="journal article" date="2019" name="Int. J. Syst. Evol. Microbiol.">
        <title>The Global Catalogue of Microorganisms (GCM) 10K type strain sequencing project: providing services to taxonomists for standard genome sequencing and annotation.</title>
        <authorList>
            <consortium name="The Broad Institute Genomics Platform"/>
            <consortium name="The Broad Institute Genome Sequencing Center for Infectious Disease"/>
            <person name="Wu L."/>
            <person name="Ma J."/>
        </authorList>
    </citation>
    <scope>NUCLEOTIDE SEQUENCE [LARGE SCALE GENOMIC DNA]</scope>
    <source>
        <strain evidence="12">CCUG 61484</strain>
    </source>
</reference>
<dbReference type="Gene3D" id="3.30.565.10">
    <property type="entry name" value="Histidine kinase-like ATPase, C-terminal domain"/>
    <property type="match status" value="1"/>
</dbReference>
<dbReference type="EMBL" id="JBHTHZ010000001">
    <property type="protein sequence ID" value="MFD0792330.1"/>
    <property type="molecule type" value="Genomic_DNA"/>
</dbReference>
<keyword evidence="5 8" id="KW-0812">Transmembrane</keyword>
<keyword evidence="12" id="KW-1185">Reference proteome</keyword>
<proteinExistence type="predicted"/>
<dbReference type="SUPFAM" id="SSF55874">
    <property type="entry name" value="ATPase domain of HSP90 chaperone/DNA topoisomerase II/histidine kinase"/>
    <property type="match status" value="1"/>
</dbReference>
<reference evidence="10" key="3">
    <citation type="submission" date="2024-09" db="EMBL/GenBank/DDBJ databases">
        <authorList>
            <person name="Sun Q."/>
            <person name="Mori K."/>
        </authorList>
    </citation>
    <scope>NUCLEOTIDE SEQUENCE</scope>
    <source>
        <strain evidence="10">CCUG 61484</strain>
    </source>
</reference>
<evidence type="ECO:0000256" key="3">
    <source>
        <dbReference type="ARBA" id="ARBA00022553"/>
    </source>
</evidence>
<evidence type="ECO:0000313" key="11">
    <source>
        <dbReference type="EMBL" id="MFD0792458.1"/>
    </source>
</evidence>
<dbReference type="InterPro" id="IPR036097">
    <property type="entry name" value="HisK_dim/P_sf"/>
</dbReference>
<feature type="transmembrane region" description="Helical" evidence="8">
    <location>
        <begin position="127"/>
        <end position="149"/>
    </location>
</feature>
<reference evidence="10" key="1">
    <citation type="journal article" date="2014" name="Int. J. Syst. Evol. Microbiol.">
        <title>Complete genome of a new Firmicutes species belonging to the dominant human colonic microbiota ('Ruminococcus bicirculans') reveals two chromosomes and a selective capacity to utilize plant glucans.</title>
        <authorList>
            <consortium name="NISC Comparative Sequencing Program"/>
            <person name="Wegmann U."/>
            <person name="Louis P."/>
            <person name="Goesmann A."/>
            <person name="Henrissat B."/>
            <person name="Duncan S.H."/>
            <person name="Flint H.J."/>
        </authorList>
    </citation>
    <scope>NUCLEOTIDE SEQUENCE</scope>
    <source>
        <strain evidence="10">CCUG 61484</strain>
    </source>
</reference>
<comment type="caution">
    <text evidence="10">The sequence shown here is derived from an EMBL/GenBank/DDBJ whole genome shotgun (WGS) entry which is preliminary data.</text>
</comment>
<evidence type="ECO:0000256" key="6">
    <source>
        <dbReference type="ARBA" id="ARBA00022777"/>
    </source>
</evidence>
<dbReference type="PANTHER" id="PTHR45436:SF5">
    <property type="entry name" value="SENSOR HISTIDINE KINASE TRCS"/>
    <property type="match status" value="1"/>
</dbReference>
<sequence length="416" mass="47812">MKLSAHYNKAGILTSLMVLFIGGVIYYFAIQYIAVRQLDKSLTQALYEAEEYARSGVSPQQYDEDKDHVIFESTGQAVFARRYYDTVYFNLYEKRPEPARSVQDIIKVNGQNYLVTITNSREGTHELIGVIGIITLILITCLVISLFVINKYVLTGLWRPFFQTLQQVKMFNVSEVPRFEIIDSKVDEFAELNRAIYEMAARVKEDYQSLKQFTENASHELMTPLAVATTKLDILIQDESLNAVQLEQINDIYTSISRSARLNQSLLLLIKLENQLINEQESIDLEALIFQKISQFQELMQSKQLSLQHELVYCEIIASKYLIDIMLNNLLSNAIRHNHAHGHIVIKLTKDYLIIKNSGPRGNLNERQLFERFKKGSGSQGTGLGLAMVRKICSYYGYSVNYEYEIDTHVFSVMFN</sequence>
<dbReference type="SMART" id="SM00387">
    <property type="entry name" value="HATPase_c"/>
    <property type="match status" value="1"/>
</dbReference>
<evidence type="ECO:0000256" key="1">
    <source>
        <dbReference type="ARBA" id="ARBA00000085"/>
    </source>
</evidence>
<keyword evidence="3" id="KW-0597">Phosphoprotein</keyword>
<accession>A0ABW3ANH7</accession>
<dbReference type="PANTHER" id="PTHR45436">
    <property type="entry name" value="SENSOR HISTIDINE KINASE YKOH"/>
    <property type="match status" value="1"/>
</dbReference>
<dbReference type="Proteomes" id="UP001597010">
    <property type="component" value="Unassembled WGS sequence"/>
</dbReference>
<evidence type="ECO:0000256" key="7">
    <source>
        <dbReference type="ARBA" id="ARBA00022989"/>
    </source>
</evidence>
<keyword evidence="8" id="KW-0472">Membrane</keyword>
<dbReference type="EMBL" id="JBHTHZ010000001">
    <property type="protein sequence ID" value="MFD0792458.1"/>
    <property type="molecule type" value="Genomic_DNA"/>
</dbReference>
<keyword evidence="7 8" id="KW-1133">Transmembrane helix</keyword>
<evidence type="ECO:0000256" key="4">
    <source>
        <dbReference type="ARBA" id="ARBA00022679"/>
    </source>
</evidence>
<dbReference type="RefSeq" id="WP_377111034.1">
    <property type="nucleotide sequence ID" value="NZ_JBHTHZ010000001.1"/>
</dbReference>
<protein>
    <recommendedName>
        <fullName evidence="2">histidine kinase</fullName>
        <ecNumber evidence="2">2.7.13.3</ecNumber>
    </recommendedName>
</protein>
<feature type="transmembrane region" description="Helical" evidence="8">
    <location>
        <begin position="12"/>
        <end position="34"/>
    </location>
</feature>
<evidence type="ECO:0000256" key="8">
    <source>
        <dbReference type="SAM" id="Phobius"/>
    </source>
</evidence>
<keyword evidence="4" id="KW-0808">Transferase</keyword>
<dbReference type="InterPro" id="IPR050428">
    <property type="entry name" value="TCS_sensor_his_kinase"/>
</dbReference>
<name>A0ABW3ANH7_9SPHI</name>
<dbReference type="GO" id="GO:0016301">
    <property type="term" value="F:kinase activity"/>
    <property type="evidence" value="ECO:0007669"/>
    <property type="project" value="UniProtKB-KW"/>
</dbReference>
<evidence type="ECO:0000256" key="5">
    <source>
        <dbReference type="ARBA" id="ARBA00022692"/>
    </source>
</evidence>
<evidence type="ECO:0000313" key="10">
    <source>
        <dbReference type="EMBL" id="MFD0792330.1"/>
    </source>
</evidence>
<dbReference type="Pfam" id="PF00512">
    <property type="entry name" value="HisKA"/>
    <property type="match status" value="1"/>
</dbReference>
<evidence type="ECO:0000259" key="9">
    <source>
        <dbReference type="PROSITE" id="PS50109"/>
    </source>
</evidence>